<comment type="caution">
    <text evidence="2">The sequence shown here is derived from an EMBL/GenBank/DDBJ whole genome shotgun (WGS) entry which is preliminary data.</text>
</comment>
<dbReference type="Proteomes" id="UP001335737">
    <property type="component" value="Unassembled WGS sequence"/>
</dbReference>
<protein>
    <submittedName>
        <fullName evidence="2">DUF2269 domain-containing protein</fullName>
    </submittedName>
</protein>
<accession>A0ABU6KJH0</accession>
<gene>
    <name evidence="2" type="ORF">QGM71_17770</name>
</gene>
<name>A0ABU6KJH0_9BACI</name>
<keyword evidence="1" id="KW-0472">Membrane</keyword>
<keyword evidence="1" id="KW-0812">Transmembrane</keyword>
<reference evidence="2 3" key="1">
    <citation type="journal article" date="2024" name="Int. J. Syst. Evol. Microbiol.">
        <title>Virgibacillus tibetensis sp. nov., isolated from salt lake on the Tibetan Plateau of China.</title>
        <authorList>
            <person name="Phurbu D."/>
            <person name="Liu Z.-X."/>
            <person name="Wang R."/>
            <person name="Zheng Y.-Y."/>
            <person name="Liu H.-C."/>
            <person name="Zhou Y.-G."/>
            <person name="Yu Y.-J."/>
            <person name="Li A.-H."/>
        </authorList>
    </citation>
    <scope>NUCLEOTIDE SEQUENCE [LARGE SCALE GENOMIC DNA]</scope>
    <source>
        <strain evidence="2 3">C22-A2</strain>
    </source>
</reference>
<feature type="transmembrane region" description="Helical" evidence="1">
    <location>
        <begin position="52"/>
        <end position="72"/>
    </location>
</feature>
<organism evidence="2 3">
    <name type="scientific">Virgibacillus tibetensis</name>
    <dbReference type="NCBI Taxonomy" id="3042313"/>
    <lineage>
        <taxon>Bacteria</taxon>
        <taxon>Bacillati</taxon>
        <taxon>Bacillota</taxon>
        <taxon>Bacilli</taxon>
        <taxon>Bacillales</taxon>
        <taxon>Bacillaceae</taxon>
        <taxon>Virgibacillus</taxon>
    </lineage>
</organism>
<evidence type="ECO:0000256" key="1">
    <source>
        <dbReference type="SAM" id="Phobius"/>
    </source>
</evidence>
<evidence type="ECO:0000313" key="3">
    <source>
        <dbReference type="Proteomes" id="UP001335737"/>
    </source>
</evidence>
<evidence type="ECO:0000313" key="2">
    <source>
        <dbReference type="EMBL" id="MEC5425333.1"/>
    </source>
</evidence>
<keyword evidence="1" id="KW-1133">Transmembrane helix</keyword>
<feature type="transmembrane region" description="Helical" evidence="1">
    <location>
        <begin position="123"/>
        <end position="148"/>
    </location>
</feature>
<feature type="transmembrane region" description="Helical" evidence="1">
    <location>
        <begin position="12"/>
        <end position="32"/>
    </location>
</feature>
<sequence length="168" mass="18284">MKSSLRKFVLTIHITTSVGWLGAVVGFLILVIAALSSQGDQTVRAAWISMELIGWFAIVPFAVVSLLTGLAMSLGTSWGLFRHYWVIFKLLLTLIATVVLLLNMQTVGHLAGVAETGSTDLGYGLWGEVIHAGGGMVVLLLAIILSVYKPRGLTRYGLRKQYQQRNIV</sequence>
<dbReference type="EMBL" id="JARZFX010000013">
    <property type="protein sequence ID" value="MEC5425333.1"/>
    <property type="molecule type" value="Genomic_DNA"/>
</dbReference>
<proteinExistence type="predicted"/>
<feature type="transmembrane region" description="Helical" evidence="1">
    <location>
        <begin position="84"/>
        <end position="103"/>
    </location>
</feature>
<keyword evidence="3" id="KW-1185">Reference proteome</keyword>